<dbReference type="OrthoDB" id="7158889at2"/>
<dbReference type="InterPro" id="IPR007129">
    <property type="entry name" value="Ubiqinol_cyt_c_chaperone_CPB3"/>
</dbReference>
<dbReference type="InterPro" id="IPR021150">
    <property type="entry name" value="Ubiq_cyt_c_chap"/>
</dbReference>
<evidence type="ECO:0000313" key="5">
    <source>
        <dbReference type="Proteomes" id="UP000249524"/>
    </source>
</evidence>
<gene>
    <name evidence="4" type="ORF">DJ019_01375</name>
</gene>
<comment type="similarity">
    <text evidence="2">Belongs to the UPF0174 family.</text>
</comment>
<evidence type="ECO:0000256" key="1">
    <source>
        <dbReference type="ARBA" id="ARBA00006407"/>
    </source>
</evidence>
<proteinExistence type="inferred from homology"/>
<dbReference type="AlphaFoldDB" id="A0A328BUH6"/>
<dbReference type="PANTHER" id="PTHR12184">
    <property type="entry name" value="UBIQUINOL-CYTOCHROME C REDUCTASE COMPLEX ASSEMBLY FACTOR 1 FAMILY MEMBER"/>
    <property type="match status" value="1"/>
</dbReference>
<dbReference type="Proteomes" id="UP000249524">
    <property type="component" value="Unassembled WGS sequence"/>
</dbReference>
<dbReference type="PIRSF" id="PIRSF032079">
    <property type="entry name" value="UCP032079"/>
    <property type="match status" value="1"/>
</dbReference>
<sequence>MLKRLFKPKPALAAGRALYASVVAQARTPALYADLGVPDTPEGRFELYSLHVYLILERLKDQGPQSAQVGQALFDTYLSGLDHGLRELGVGDLSVGKRMRKLGEAFYGRVQAFEGALAALPDRQLLQALLARTAYAGAENADPAPLTAYVVDQRAALATQPLERFHAGQIAWSAA</sequence>
<dbReference type="EMBL" id="QFYS01000001">
    <property type="protein sequence ID" value="RAK68698.1"/>
    <property type="molecule type" value="Genomic_DNA"/>
</dbReference>
<accession>A0A328BUH6</accession>
<comment type="similarity">
    <text evidence="1">Belongs to the CBP3 family.</text>
</comment>
<organism evidence="4 5">
    <name type="scientific">Phenylobacterium kunshanense</name>
    <dbReference type="NCBI Taxonomy" id="1445034"/>
    <lineage>
        <taxon>Bacteria</taxon>
        <taxon>Pseudomonadati</taxon>
        <taxon>Pseudomonadota</taxon>
        <taxon>Alphaproteobacteria</taxon>
        <taxon>Caulobacterales</taxon>
        <taxon>Caulobacteraceae</taxon>
        <taxon>Phenylobacterium</taxon>
    </lineage>
</organism>
<dbReference type="InterPro" id="IPR014569">
    <property type="entry name" value="Ubq_cyt-c_CBP3-rel"/>
</dbReference>
<dbReference type="RefSeq" id="WP_111274190.1">
    <property type="nucleotide sequence ID" value="NZ_QFYS01000001.1"/>
</dbReference>
<keyword evidence="5" id="KW-1185">Reference proteome</keyword>
<feature type="domain" description="Ubiquinol-cytochrome c chaperone" evidence="3">
    <location>
        <begin position="34"/>
        <end position="172"/>
    </location>
</feature>
<protein>
    <submittedName>
        <fullName evidence="4">Ubiquinol-cytochrome C reductase</fullName>
    </submittedName>
</protein>
<comment type="caution">
    <text evidence="4">The sequence shown here is derived from an EMBL/GenBank/DDBJ whole genome shotgun (WGS) entry which is preliminary data.</text>
</comment>
<dbReference type="PANTHER" id="PTHR12184:SF1">
    <property type="entry name" value="UBIQUINOL-CYTOCHROME-C REDUCTASE COMPLEX ASSEMBLY FACTOR 1"/>
    <property type="match status" value="1"/>
</dbReference>
<evidence type="ECO:0000256" key="2">
    <source>
        <dbReference type="ARBA" id="ARBA00006436"/>
    </source>
</evidence>
<evidence type="ECO:0000259" key="3">
    <source>
        <dbReference type="Pfam" id="PF03981"/>
    </source>
</evidence>
<reference evidence="4 5" key="1">
    <citation type="submission" date="2018-05" db="EMBL/GenBank/DDBJ databases">
        <authorList>
            <person name="Lanie J.A."/>
            <person name="Ng W.-L."/>
            <person name="Kazmierczak K.M."/>
            <person name="Andrzejewski T.M."/>
            <person name="Davidsen T.M."/>
            <person name="Wayne K.J."/>
            <person name="Tettelin H."/>
            <person name="Glass J.I."/>
            <person name="Rusch D."/>
            <person name="Podicherti R."/>
            <person name="Tsui H.-C.T."/>
            <person name="Winkler M.E."/>
        </authorList>
    </citation>
    <scope>NUCLEOTIDE SEQUENCE [LARGE SCALE GENOMIC DNA]</scope>
    <source>
        <strain evidence="4 5">BUT-10</strain>
    </source>
</reference>
<name>A0A328BUH6_9CAUL</name>
<dbReference type="Pfam" id="PF03981">
    <property type="entry name" value="Ubiq_cyt_C_chap"/>
    <property type="match status" value="1"/>
</dbReference>
<evidence type="ECO:0000313" key="4">
    <source>
        <dbReference type="EMBL" id="RAK68698.1"/>
    </source>
</evidence>